<evidence type="ECO:0000256" key="3">
    <source>
        <dbReference type="ARBA" id="ARBA00022692"/>
    </source>
</evidence>
<proteinExistence type="predicted"/>
<evidence type="ECO:0000313" key="8">
    <source>
        <dbReference type="Proteomes" id="UP000189703"/>
    </source>
</evidence>
<dbReference type="GO" id="GO:0016020">
    <property type="term" value="C:membrane"/>
    <property type="evidence" value="ECO:0007669"/>
    <property type="project" value="UniProtKB-SubCell"/>
</dbReference>
<dbReference type="FunCoup" id="A0A1U8AYN2">
    <property type="interactions" value="149"/>
</dbReference>
<dbReference type="InterPro" id="IPR024788">
    <property type="entry name" value="Malectin-like_Carb-bd_dom"/>
</dbReference>
<evidence type="ECO:0000256" key="5">
    <source>
        <dbReference type="ARBA" id="ARBA00022737"/>
    </source>
</evidence>
<evidence type="ECO:0000256" key="4">
    <source>
        <dbReference type="ARBA" id="ARBA00022729"/>
    </source>
</evidence>
<evidence type="ECO:0000256" key="1">
    <source>
        <dbReference type="ARBA" id="ARBA00004167"/>
    </source>
</evidence>
<keyword evidence="3" id="KW-0812">Transmembrane</keyword>
<evidence type="ECO:0000256" key="6">
    <source>
        <dbReference type="ARBA" id="ARBA00022989"/>
    </source>
</evidence>
<accession>A0A1U8AYN2</accession>
<dbReference type="RefSeq" id="XP_010273296.1">
    <property type="nucleotide sequence ID" value="XM_010274994.1"/>
</dbReference>
<dbReference type="OMA" id="KSKCAAS"/>
<keyword evidence="6" id="KW-1133">Transmembrane helix</keyword>
<keyword evidence="5" id="KW-0677">Repeat</keyword>
<dbReference type="KEGG" id="nnu:104608874"/>
<keyword evidence="4" id="KW-0732">Signal</keyword>
<dbReference type="Gene3D" id="2.60.120.430">
    <property type="entry name" value="Galactose-binding lectin"/>
    <property type="match status" value="1"/>
</dbReference>
<organism evidence="8 9">
    <name type="scientific">Nelumbo nucifera</name>
    <name type="common">Sacred lotus</name>
    <dbReference type="NCBI Taxonomy" id="4432"/>
    <lineage>
        <taxon>Eukaryota</taxon>
        <taxon>Viridiplantae</taxon>
        <taxon>Streptophyta</taxon>
        <taxon>Embryophyta</taxon>
        <taxon>Tracheophyta</taxon>
        <taxon>Spermatophyta</taxon>
        <taxon>Magnoliopsida</taxon>
        <taxon>Proteales</taxon>
        <taxon>Nelumbonaceae</taxon>
        <taxon>Nelumbo</taxon>
    </lineage>
</organism>
<keyword evidence="7" id="KW-0472">Membrane</keyword>
<dbReference type="GeneID" id="104608874"/>
<dbReference type="FunFam" id="3.80.10.10:FF:000129">
    <property type="entry name" value="Leucine-rich repeat receptor-like kinase"/>
    <property type="match status" value="1"/>
</dbReference>
<dbReference type="Gene3D" id="3.80.10.10">
    <property type="entry name" value="Ribonuclease Inhibitor"/>
    <property type="match status" value="1"/>
</dbReference>
<gene>
    <name evidence="9" type="primary">LOC104608874</name>
</gene>
<protein>
    <submittedName>
        <fullName evidence="9">Probable LRR receptor-like serine/threonine-protein kinase At5g59680</fullName>
    </submittedName>
</protein>
<sequence length="557" mass="61535">MTNILVILLQILLGLLVLLMPTLAAVFLSIDCGSSDSFTDANNITWVGDETYIKSGKSESVPSAVNSSIARQYTTRRVFPTGKKNCYSIQVGKGERVLLRAHFYYGIKTDETSTAPQFDLQFDGNPWASVYNISSGLPFYKEVMYLTKFEAISVCVSRNVFNPDDVSFISTIEIRNLDLGMYGKLGATYPLFTRRRTNQGGDKNVRFPDDKYDRVWEPGDIYDRFALRYAGSTELVANYSEVIIADLPNKPPKSVLQTEIKSSNSSDPGIAIWIVDYEDIGEDEITLYSVFYFLELEQLNSSEQRSFWIYLNGGNITNPITPPYGTALEIDLTTNISYSANKMGTSYDLLPPSGSTLLPMVNAVEIFQIGNALEASGTNGTHVKVLSLLQKTFVQLQDWSGDPCLPNDFPWDWIQCTFGSRETAPQVTALYLGNYGLQGSLPDISPLDTLQLIDLNNNSLSGEIPRYLANFPNLNMLNLANNNFSGLIPSPLTNKSNLTLVYSGNPNLLCPPNRSSCDISGNGTSILLPSTNSQSNISKNFLVTIVIVILVSVLVSY</sequence>
<evidence type="ECO:0000313" key="9">
    <source>
        <dbReference type="RefSeq" id="XP_010273296.1"/>
    </source>
</evidence>
<dbReference type="PANTHER" id="PTHR45631">
    <property type="entry name" value="OS07G0107800 PROTEIN-RELATED"/>
    <property type="match status" value="1"/>
</dbReference>
<dbReference type="Proteomes" id="UP000189703">
    <property type="component" value="Unplaced"/>
</dbReference>
<comment type="subcellular location">
    <subcellularLocation>
        <location evidence="1">Membrane</location>
        <topology evidence="1">Single-pass membrane protein</topology>
    </subcellularLocation>
</comment>
<dbReference type="Pfam" id="PF12819">
    <property type="entry name" value="Malectin_like"/>
    <property type="match status" value="1"/>
</dbReference>
<dbReference type="InterPro" id="IPR032675">
    <property type="entry name" value="LRR_dom_sf"/>
</dbReference>
<keyword evidence="8" id="KW-1185">Reference proteome</keyword>
<dbReference type="InterPro" id="IPR001611">
    <property type="entry name" value="Leu-rich_rpt"/>
</dbReference>
<dbReference type="eggNOG" id="ENOG502QVXJ">
    <property type="taxonomic scope" value="Eukaryota"/>
</dbReference>
<dbReference type="Pfam" id="PF00560">
    <property type="entry name" value="LRR_1"/>
    <property type="match status" value="2"/>
</dbReference>
<evidence type="ECO:0000256" key="7">
    <source>
        <dbReference type="ARBA" id="ARBA00023136"/>
    </source>
</evidence>
<keyword evidence="2" id="KW-0433">Leucine-rich repeat</keyword>
<dbReference type="PANTHER" id="PTHR45631:SF44">
    <property type="entry name" value="CARBOHYDRATE-BINDING PROTEIN OF THE ER PROTEIN"/>
    <property type="match status" value="1"/>
</dbReference>
<dbReference type="OrthoDB" id="2143199at2759"/>
<reference evidence="9" key="1">
    <citation type="submission" date="2025-08" db="UniProtKB">
        <authorList>
            <consortium name="RefSeq"/>
        </authorList>
    </citation>
    <scope>IDENTIFICATION</scope>
</reference>
<name>A0A1U8AYN2_NELNU</name>
<dbReference type="SUPFAM" id="SSF52058">
    <property type="entry name" value="L domain-like"/>
    <property type="match status" value="1"/>
</dbReference>
<evidence type="ECO:0000256" key="2">
    <source>
        <dbReference type="ARBA" id="ARBA00022614"/>
    </source>
</evidence>
<dbReference type="AlphaFoldDB" id="A0A1U8AYN2"/>